<dbReference type="EMBL" id="BGPR01003354">
    <property type="protein sequence ID" value="GBM87005.1"/>
    <property type="molecule type" value="Genomic_DNA"/>
</dbReference>
<dbReference type="Proteomes" id="UP000499080">
    <property type="component" value="Unassembled WGS sequence"/>
</dbReference>
<reference evidence="2 3" key="1">
    <citation type="journal article" date="2019" name="Sci. Rep.">
        <title>Orb-weaving spider Araneus ventricosus genome elucidates the spidroin gene catalogue.</title>
        <authorList>
            <person name="Kono N."/>
            <person name="Nakamura H."/>
            <person name="Ohtoshi R."/>
            <person name="Moran D.A.P."/>
            <person name="Shinohara A."/>
            <person name="Yoshida Y."/>
            <person name="Fujiwara M."/>
            <person name="Mori M."/>
            <person name="Tomita M."/>
            <person name="Arakawa K."/>
        </authorList>
    </citation>
    <scope>NUCLEOTIDE SEQUENCE [LARGE SCALE GENOMIC DNA]</scope>
</reference>
<name>A0A4Y2JAP9_ARAVE</name>
<accession>A0A4Y2JAP9</accession>
<feature type="region of interest" description="Disordered" evidence="1">
    <location>
        <begin position="85"/>
        <end position="108"/>
    </location>
</feature>
<evidence type="ECO:0000313" key="2">
    <source>
        <dbReference type="EMBL" id="GBM87005.1"/>
    </source>
</evidence>
<proteinExistence type="predicted"/>
<evidence type="ECO:0000313" key="3">
    <source>
        <dbReference type="Proteomes" id="UP000499080"/>
    </source>
</evidence>
<gene>
    <name evidence="2" type="ORF">AVEN_19900_1</name>
</gene>
<organism evidence="2 3">
    <name type="scientific">Araneus ventricosus</name>
    <name type="common">Orbweaver spider</name>
    <name type="synonym">Epeira ventricosa</name>
    <dbReference type="NCBI Taxonomy" id="182803"/>
    <lineage>
        <taxon>Eukaryota</taxon>
        <taxon>Metazoa</taxon>
        <taxon>Ecdysozoa</taxon>
        <taxon>Arthropoda</taxon>
        <taxon>Chelicerata</taxon>
        <taxon>Arachnida</taxon>
        <taxon>Araneae</taxon>
        <taxon>Araneomorphae</taxon>
        <taxon>Entelegynae</taxon>
        <taxon>Araneoidea</taxon>
        <taxon>Araneidae</taxon>
        <taxon>Araneus</taxon>
    </lineage>
</organism>
<evidence type="ECO:0000256" key="1">
    <source>
        <dbReference type="SAM" id="MobiDB-lite"/>
    </source>
</evidence>
<dbReference type="AlphaFoldDB" id="A0A4Y2JAP9"/>
<keyword evidence="3" id="KW-1185">Reference proteome</keyword>
<sequence>MEGDGLRWYAAVAMLPSSVVFVPAIRRKASVQNGGFNGIVWEDTSVLLFGKESVLSLVVLTSHFEAGSFGTDLVILKRGQTTRTTPELAPLSPNFRTEPAGGRFTPYV</sequence>
<protein>
    <submittedName>
        <fullName evidence="2">Uncharacterized protein</fullName>
    </submittedName>
</protein>
<comment type="caution">
    <text evidence="2">The sequence shown here is derived from an EMBL/GenBank/DDBJ whole genome shotgun (WGS) entry which is preliminary data.</text>
</comment>